<dbReference type="InterPro" id="IPR024036">
    <property type="entry name" value="tRNA-dHydroUridine_Synthase_C"/>
</dbReference>
<evidence type="ECO:0000313" key="3">
    <source>
        <dbReference type="EMBL" id="GLI31286.1"/>
    </source>
</evidence>
<evidence type="ECO:0000259" key="2">
    <source>
        <dbReference type="Pfam" id="PF01207"/>
    </source>
</evidence>
<organism evidence="3 4">
    <name type="scientific">Brachybacterium conglomeratum</name>
    <dbReference type="NCBI Taxonomy" id="47846"/>
    <lineage>
        <taxon>Bacteria</taxon>
        <taxon>Bacillati</taxon>
        <taxon>Actinomycetota</taxon>
        <taxon>Actinomycetes</taxon>
        <taxon>Micrococcales</taxon>
        <taxon>Dermabacteraceae</taxon>
        <taxon>Brachybacterium</taxon>
    </lineage>
</organism>
<dbReference type="Gene3D" id="3.20.20.70">
    <property type="entry name" value="Aldolase class I"/>
    <property type="match status" value="1"/>
</dbReference>
<protein>
    <submittedName>
        <fullName evidence="3">tRNA dihydrouridine synthase DusB</fullName>
    </submittedName>
</protein>
<comment type="caution">
    <text evidence="3">The sequence shown here is derived from an EMBL/GenBank/DDBJ whole genome shotgun (WGS) entry which is preliminary data.</text>
</comment>
<dbReference type="EMBL" id="BSDQ01000001">
    <property type="protein sequence ID" value="GLI31286.1"/>
    <property type="molecule type" value="Genomic_DNA"/>
</dbReference>
<dbReference type="NCBIfam" id="TIGR00737">
    <property type="entry name" value="nifR3_yhdG"/>
    <property type="match status" value="1"/>
</dbReference>
<dbReference type="SUPFAM" id="SSF51395">
    <property type="entry name" value="FMN-linked oxidoreductases"/>
    <property type="match status" value="1"/>
</dbReference>
<feature type="domain" description="DUS-like FMN-binding" evidence="2">
    <location>
        <begin position="65"/>
        <end position="376"/>
    </location>
</feature>
<dbReference type="InterPro" id="IPR013785">
    <property type="entry name" value="Aldolase_TIM"/>
</dbReference>
<dbReference type="InterPro" id="IPR035587">
    <property type="entry name" value="DUS-like_FMN-bd"/>
</dbReference>
<dbReference type="PANTHER" id="PTHR45846:SF1">
    <property type="entry name" value="TRNA-DIHYDROURIDINE(47) SYNTHASE [NAD(P)(+)]-LIKE"/>
    <property type="match status" value="1"/>
</dbReference>
<dbReference type="Gene3D" id="1.10.1200.80">
    <property type="entry name" value="Putative flavin oxidoreducatase, domain 2"/>
    <property type="match status" value="1"/>
</dbReference>
<gene>
    <name evidence="3" type="ORF">BCONGLO52_21270</name>
</gene>
<sequence>MHITSRILPNVRPGWDNPGTMTLLTDTVTAVTAAPAPADAPSAPGRERIRRPLTIGRLTVDTPVMLAPMAGVTNMAFRVLCREFGALHSEDDGGLFPTEMVTTRALIEDHRESWRLLRMADRERPRSVQLYGVDPAVVARSVEMILERDGADHIDLNFGCPVPKVTRRGGGGVLPWKDELFTRILRAAVEAAGDVPVTLKTRKGVDDGHLTYRDAGLIAQEVGAAAITLHGRTVKEQYSGTADWSSIADLKQTVTDIPVLGNGDVWSAEDALRMMDETGADGVVVGRGCQGRPWLFADLAAGFSGSAERVRPGLGDVARILRRHAELLTEFYESEDRGVKDLRKHVAWYFKGYPVGGDMRRRLATMESLVDLDEKLSELDLTAPYPGADVEGPRGRTGHPRNATVPAGWMDTRELSDEHRARLHEAELDISGG</sequence>
<evidence type="ECO:0000256" key="1">
    <source>
        <dbReference type="SAM" id="MobiDB-lite"/>
    </source>
</evidence>
<proteinExistence type="predicted"/>
<accession>A0ABQ5RIS7</accession>
<evidence type="ECO:0000313" key="4">
    <source>
        <dbReference type="Proteomes" id="UP001144451"/>
    </source>
</evidence>
<dbReference type="CDD" id="cd02801">
    <property type="entry name" value="DUS_like_FMN"/>
    <property type="match status" value="1"/>
</dbReference>
<reference evidence="3" key="1">
    <citation type="submission" date="2022-12" db="EMBL/GenBank/DDBJ databases">
        <title>Reference genome sequencing for broad-spectrum identification of bacterial and archaeal isolates by mass spectrometry.</title>
        <authorList>
            <person name="Sekiguchi Y."/>
            <person name="Tourlousse D.M."/>
        </authorList>
    </citation>
    <scope>NUCLEOTIDE SEQUENCE</scope>
    <source>
        <strain evidence="3">5-2</strain>
    </source>
</reference>
<keyword evidence="4" id="KW-1185">Reference proteome</keyword>
<dbReference type="Proteomes" id="UP001144451">
    <property type="component" value="Unassembled WGS sequence"/>
</dbReference>
<feature type="region of interest" description="Disordered" evidence="1">
    <location>
        <begin position="383"/>
        <end position="406"/>
    </location>
</feature>
<name>A0ABQ5RIS7_9MICO</name>
<dbReference type="Pfam" id="PF01207">
    <property type="entry name" value="Dus"/>
    <property type="match status" value="1"/>
</dbReference>
<dbReference type="InterPro" id="IPR004652">
    <property type="entry name" value="DusB-like"/>
</dbReference>
<dbReference type="PANTHER" id="PTHR45846">
    <property type="entry name" value="TRNA-DIHYDROURIDINE(47) SYNTHASE [NAD(P)(+)]-LIKE"/>
    <property type="match status" value="1"/>
</dbReference>